<reference evidence="3" key="1">
    <citation type="submission" date="2017-12" db="EMBL/GenBank/DDBJ databases">
        <authorList>
            <consortium name="DOE Joint Genome Institute"/>
            <person name="Mondo S.J."/>
            <person name="Kjaerbolling I."/>
            <person name="Vesth T.C."/>
            <person name="Frisvad J.C."/>
            <person name="Nybo J.L."/>
            <person name="Theobald S."/>
            <person name="Kuo A."/>
            <person name="Bowyer P."/>
            <person name="Matsuda Y."/>
            <person name="Lyhne E.K."/>
            <person name="Kogle M.E."/>
            <person name="Clum A."/>
            <person name="Lipzen A."/>
            <person name="Salamov A."/>
            <person name="Ngan C.Y."/>
            <person name="Daum C."/>
            <person name="Chiniquy J."/>
            <person name="Barry K."/>
            <person name="LaButti K."/>
            <person name="Haridas S."/>
            <person name="Simmons B.A."/>
            <person name="Magnuson J.K."/>
            <person name="Mortensen U.H."/>
            <person name="Larsen T.O."/>
            <person name="Grigoriev I.V."/>
            <person name="Baker S.E."/>
            <person name="Andersen M.R."/>
            <person name="Nordberg H.P."/>
            <person name="Cantor M.N."/>
            <person name="Hua S.X."/>
        </authorList>
    </citation>
    <scope>NUCLEOTIDE SEQUENCE [LARGE SCALE GENOMIC DNA]</scope>
    <source>
        <strain evidence="3">IBT 19404</strain>
    </source>
</reference>
<feature type="compositionally biased region" description="Basic and acidic residues" evidence="1">
    <location>
        <begin position="345"/>
        <end position="369"/>
    </location>
</feature>
<feature type="region of interest" description="Disordered" evidence="1">
    <location>
        <begin position="527"/>
        <end position="558"/>
    </location>
</feature>
<accession>A0A2J5HHP1</accession>
<feature type="region of interest" description="Disordered" evidence="1">
    <location>
        <begin position="321"/>
        <end position="397"/>
    </location>
</feature>
<proteinExistence type="predicted"/>
<feature type="compositionally biased region" description="Pro residues" evidence="1">
    <location>
        <begin position="629"/>
        <end position="638"/>
    </location>
</feature>
<dbReference type="Proteomes" id="UP000235023">
    <property type="component" value="Unassembled WGS sequence"/>
</dbReference>
<sequence>MAPLIQHEEQRVLPAGAKEGDEISSAGSQHTGHLSIHPIPELQGPFDESILEVVGGAGSRRVVNIDAQTRRRNLLESAEYERLCGRKWPQRAGGRYHPIWKLTSQMLFGVHLLVRGLAKSDTEVLRILQNHVDEVDGFLGRTTEDFLIVEVDVHTRMQYLSLPLQNLNTFDEMLEDRLFRLSMLDYNDKIEHAIQRFTASIDDSLKDIQKGKSAIRALWKYLDQAEKEYELSGYMTALVSAMLSNAEGWNVAFSDLRRKGLKLQAALSKLSLAITEMQRRIGVASRKKLVHQKTERGTMHAPRLSSQRSFSGRFFERPKTAIEKPLPCDPIPPRATNGVPQSMEKVGHRDARRTSARDCRVDKEPEARRSSMSTSTPIKHTDKATHHAKSHSFIPGVQRSIVKRLSKAKLSPMACADDDNLDHSQKRPATAPSPRRLKARTISMEQLKSFRYPRKEQHSDPMTPPMPVQHERRPSASPTPARQETMKDQLLHYLKSDRVADAWETTVRKEKKGVSRRVSQIKLNGPLSAFRTKPSTTLGSPGKPETMDPADGSKTHTSSLQNGLEALDTTTYPLKPKRGDSAPRIHVLSLQMTLAQESEWKENSHRRNNSNNTGEITWDTQSIITALPSVPPTIPEGPPKSRTLSGWRH</sequence>
<organism evidence="2 3">
    <name type="scientific">Aspergillus taichungensis</name>
    <dbReference type="NCBI Taxonomy" id="482145"/>
    <lineage>
        <taxon>Eukaryota</taxon>
        <taxon>Fungi</taxon>
        <taxon>Dikarya</taxon>
        <taxon>Ascomycota</taxon>
        <taxon>Pezizomycotina</taxon>
        <taxon>Eurotiomycetes</taxon>
        <taxon>Eurotiomycetidae</taxon>
        <taxon>Eurotiales</taxon>
        <taxon>Aspergillaceae</taxon>
        <taxon>Aspergillus</taxon>
        <taxon>Aspergillus subgen. Circumdati</taxon>
    </lineage>
</organism>
<keyword evidence="3" id="KW-1185">Reference proteome</keyword>
<feature type="region of interest" description="Disordered" evidence="1">
    <location>
        <begin position="285"/>
        <end position="307"/>
    </location>
</feature>
<dbReference type="OrthoDB" id="5389734at2759"/>
<gene>
    <name evidence="2" type="ORF">BDW42DRAFT_19711</name>
</gene>
<dbReference type="AlphaFoldDB" id="A0A2J5HHP1"/>
<feature type="region of interest" description="Disordered" evidence="1">
    <location>
        <begin position="414"/>
        <end position="483"/>
    </location>
</feature>
<protein>
    <submittedName>
        <fullName evidence="2">Uncharacterized protein</fullName>
    </submittedName>
</protein>
<feature type="region of interest" description="Disordered" evidence="1">
    <location>
        <begin position="18"/>
        <end position="38"/>
    </location>
</feature>
<feature type="region of interest" description="Disordered" evidence="1">
    <location>
        <begin position="629"/>
        <end position="649"/>
    </location>
</feature>
<evidence type="ECO:0000313" key="3">
    <source>
        <dbReference type="Proteomes" id="UP000235023"/>
    </source>
</evidence>
<evidence type="ECO:0000256" key="1">
    <source>
        <dbReference type="SAM" id="MobiDB-lite"/>
    </source>
</evidence>
<dbReference type="EMBL" id="KZ559616">
    <property type="protein sequence ID" value="PLN76514.1"/>
    <property type="molecule type" value="Genomic_DNA"/>
</dbReference>
<name>A0A2J5HHP1_9EURO</name>
<evidence type="ECO:0000313" key="2">
    <source>
        <dbReference type="EMBL" id="PLN76514.1"/>
    </source>
</evidence>